<evidence type="ECO:0000313" key="3">
    <source>
        <dbReference type="EMBL" id="MPV88631.1"/>
    </source>
</evidence>
<dbReference type="InterPro" id="IPR036457">
    <property type="entry name" value="PPM-type-like_dom_sf"/>
</dbReference>
<evidence type="ECO:0000256" key="1">
    <source>
        <dbReference type="ARBA" id="ARBA00022801"/>
    </source>
</evidence>
<dbReference type="AlphaFoldDB" id="A0A7J9UVI2"/>
<gene>
    <name evidence="3" type="ORF">GB882_08125</name>
</gene>
<organism evidence="3 4">
    <name type="scientific">Georgenia ruanii</name>
    <dbReference type="NCBI Taxonomy" id="348442"/>
    <lineage>
        <taxon>Bacteria</taxon>
        <taxon>Bacillati</taxon>
        <taxon>Actinomycetota</taxon>
        <taxon>Actinomycetes</taxon>
        <taxon>Micrococcales</taxon>
        <taxon>Bogoriellaceae</taxon>
        <taxon>Georgenia</taxon>
    </lineage>
</organism>
<dbReference type="Gene3D" id="3.60.40.10">
    <property type="entry name" value="PPM-type phosphatase domain"/>
    <property type="match status" value="1"/>
</dbReference>
<proteinExistence type="predicted"/>
<dbReference type="InterPro" id="IPR035965">
    <property type="entry name" value="PAS-like_dom_sf"/>
</dbReference>
<evidence type="ECO:0000259" key="2">
    <source>
        <dbReference type="PROSITE" id="PS50112"/>
    </source>
</evidence>
<dbReference type="SUPFAM" id="SSF81606">
    <property type="entry name" value="PP2C-like"/>
    <property type="match status" value="1"/>
</dbReference>
<accession>A0A7J9UVI2</accession>
<dbReference type="EMBL" id="WHPD01001755">
    <property type="protein sequence ID" value="MPV88631.1"/>
    <property type="molecule type" value="Genomic_DNA"/>
</dbReference>
<keyword evidence="1" id="KW-0378">Hydrolase</keyword>
<reference evidence="3 4" key="1">
    <citation type="submission" date="2019-10" db="EMBL/GenBank/DDBJ databases">
        <title>Georgenia wutianyii sp. nov. and Georgenia yuyongxinii sp. nov. isolated from plateau pika (Ochotona curzoniae) in the Qinghai-Tibet plateau of China.</title>
        <authorList>
            <person name="Tian Z."/>
        </authorList>
    </citation>
    <scope>NUCLEOTIDE SEQUENCE [LARGE SCALE GENOMIC DNA]</scope>
    <source>
        <strain evidence="3 4">JCM 15130</strain>
    </source>
</reference>
<dbReference type="InterPro" id="IPR029016">
    <property type="entry name" value="GAF-like_dom_sf"/>
</dbReference>
<dbReference type="Gene3D" id="3.30.450.20">
    <property type="entry name" value="PAS domain"/>
    <property type="match status" value="1"/>
</dbReference>
<dbReference type="SMART" id="SM00331">
    <property type="entry name" value="PP2C_SIG"/>
    <property type="match status" value="1"/>
</dbReference>
<dbReference type="SUPFAM" id="SSF55785">
    <property type="entry name" value="PYP-like sensor domain (PAS domain)"/>
    <property type="match status" value="1"/>
</dbReference>
<comment type="caution">
    <text evidence="3">The sequence shown here is derived from an EMBL/GenBank/DDBJ whole genome shotgun (WGS) entry which is preliminary data.</text>
</comment>
<dbReference type="GO" id="GO:0016791">
    <property type="term" value="F:phosphatase activity"/>
    <property type="evidence" value="ECO:0007669"/>
    <property type="project" value="TreeGrafter"/>
</dbReference>
<dbReference type="SUPFAM" id="SSF55781">
    <property type="entry name" value="GAF domain-like"/>
    <property type="match status" value="1"/>
</dbReference>
<dbReference type="Proteomes" id="UP000429644">
    <property type="component" value="Unassembled WGS sequence"/>
</dbReference>
<dbReference type="CDD" id="cd00130">
    <property type="entry name" value="PAS"/>
    <property type="match status" value="1"/>
</dbReference>
<dbReference type="InterPro" id="IPR013656">
    <property type="entry name" value="PAS_4"/>
</dbReference>
<dbReference type="PANTHER" id="PTHR43156">
    <property type="entry name" value="STAGE II SPORULATION PROTEIN E-RELATED"/>
    <property type="match status" value="1"/>
</dbReference>
<feature type="non-terminal residue" evidence="3">
    <location>
        <position position="1"/>
    </location>
</feature>
<dbReference type="Pfam" id="PF08448">
    <property type="entry name" value="PAS_4"/>
    <property type="match status" value="1"/>
</dbReference>
<dbReference type="PROSITE" id="PS50112">
    <property type="entry name" value="PAS"/>
    <property type="match status" value="1"/>
</dbReference>
<dbReference type="InterPro" id="IPR000014">
    <property type="entry name" value="PAS"/>
</dbReference>
<feature type="domain" description="PAS" evidence="2">
    <location>
        <begin position="10"/>
        <end position="53"/>
    </location>
</feature>
<dbReference type="PANTHER" id="PTHR43156:SF2">
    <property type="entry name" value="STAGE II SPORULATION PROTEIN E"/>
    <property type="match status" value="1"/>
</dbReference>
<dbReference type="InterPro" id="IPR052016">
    <property type="entry name" value="Bact_Sigma-Reg"/>
</dbReference>
<name>A0A7J9UVI2_9MICO</name>
<protein>
    <submittedName>
        <fullName evidence="3">SpoIIE family protein phosphatase</fullName>
    </submittedName>
</protein>
<dbReference type="SMART" id="SM00065">
    <property type="entry name" value="GAF"/>
    <property type="match status" value="1"/>
</dbReference>
<sequence>VSADRDRAWDQVPTALLTLDRDGTVVDANATFLGWVGRERADVVGRTRLSQLLSVGGRIYWETHLAPMLHADGRAEEVALELRGPDGRLPVLLTAVVTPFPPPPGTAAVVQVAMSGARERSRYERELLAARRAAEDAARRTRVLQEVTSALSGAVGVAGVVRALLDAATTRLWASAATFYRWDPGAGPVPYAASGEAPGDAPPPAVDPKLRAAAADGERLVVPAHGQSRLRGLLSLAPRDDPGTDPFDLDFLTAVGQQAGLALDRAEMFERHAAVAHELQRSLLATTAPQDPRVDIATSYRPGVETLEVGGDFYDAFLVDDDVLAVVVGDVVGRGLPAASAMGQLRSAVRAVAGPDVGPAALVSRLDRFVHQVPAAAAATLAYAEVRLSTGHVRFTCAGHLPPVLLPARGRPGLVWEGRSTPLGVVLPAGRSEAELWLAPGDRVLLYTDGLVERRHQSLRDGLDVLVSRAAAAGMFAPAEAVQTLTDGFLQDQRGHDDVCVLLLAWHGAGRARTEDPSAA</sequence>
<dbReference type="InterPro" id="IPR003018">
    <property type="entry name" value="GAF"/>
</dbReference>
<evidence type="ECO:0000313" key="4">
    <source>
        <dbReference type="Proteomes" id="UP000429644"/>
    </source>
</evidence>
<keyword evidence="4" id="KW-1185">Reference proteome</keyword>
<dbReference type="SMART" id="SM00091">
    <property type="entry name" value="PAS"/>
    <property type="match status" value="1"/>
</dbReference>
<dbReference type="InterPro" id="IPR001932">
    <property type="entry name" value="PPM-type_phosphatase-like_dom"/>
</dbReference>
<dbReference type="Gene3D" id="3.30.450.40">
    <property type="match status" value="1"/>
</dbReference>
<dbReference type="Pfam" id="PF07228">
    <property type="entry name" value="SpoIIE"/>
    <property type="match status" value="1"/>
</dbReference>